<dbReference type="Proteomes" id="UP000823632">
    <property type="component" value="Unassembled WGS sequence"/>
</dbReference>
<dbReference type="AlphaFoldDB" id="A0A9D9H071"/>
<proteinExistence type="predicted"/>
<gene>
    <name evidence="2" type="ORF">IAC76_09080</name>
</gene>
<reference evidence="2" key="2">
    <citation type="journal article" date="2021" name="PeerJ">
        <title>Extensive microbial diversity within the chicken gut microbiome revealed by metagenomics and culture.</title>
        <authorList>
            <person name="Gilroy R."/>
            <person name="Ravi A."/>
            <person name="Getino M."/>
            <person name="Pursley I."/>
            <person name="Horton D.L."/>
            <person name="Alikhan N.F."/>
            <person name="Baker D."/>
            <person name="Gharbi K."/>
            <person name="Hall N."/>
            <person name="Watson M."/>
            <person name="Adriaenssens E.M."/>
            <person name="Foster-Nyarko E."/>
            <person name="Jarju S."/>
            <person name="Secka A."/>
            <person name="Antonio M."/>
            <person name="Oren A."/>
            <person name="Chaudhuri R.R."/>
            <person name="La Ragione R."/>
            <person name="Hildebrand F."/>
            <person name="Pallen M.J."/>
        </authorList>
    </citation>
    <scope>NUCLEOTIDE SEQUENCE</scope>
    <source>
        <strain evidence="2">10192</strain>
    </source>
</reference>
<accession>A0A9D9H071</accession>
<evidence type="ECO:0000256" key="1">
    <source>
        <dbReference type="SAM" id="Phobius"/>
    </source>
</evidence>
<feature type="non-terminal residue" evidence="2">
    <location>
        <position position="1"/>
    </location>
</feature>
<dbReference type="EMBL" id="JADIND010000201">
    <property type="protein sequence ID" value="MBO8431526.1"/>
    <property type="molecule type" value="Genomic_DNA"/>
</dbReference>
<dbReference type="InterPro" id="IPR045584">
    <property type="entry name" value="Pilin-like"/>
</dbReference>
<evidence type="ECO:0000313" key="3">
    <source>
        <dbReference type="Proteomes" id="UP000823632"/>
    </source>
</evidence>
<name>A0A9D9H071_9BACT</name>
<keyword evidence="1" id="KW-1133">Transmembrane helix</keyword>
<dbReference type="SUPFAM" id="SSF54523">
    <property type="entry name" value="Pili subunits"/>
    <property type="match status" value="1"/>
</dbReference>
<organism evidence="2 3">
    <name type="scientific">Candidatus Scatousia excrementipullorum</name>
    <dbReference type="NCBI Taxonomy" id="2840936"/>
    <lineage>
        <taxon>Bacteria</taxon>
        <taxon>Candidatus Scatousia</taxon>
    </lineage>
</organism>
<reference evidence="2" key="1">
    <citation type="submission" date="2020-10" db="EMBL/GenBank/DDBJ databases">
        <authorList>
            <person name="Gilroy R."/>
        </authorList>
    </citation>
    <scope>NUCLEOTIDE SEQUENCE</scope>
    <source>
        <strain evidence="2">10192</strain>
    </source>
</reference>
<sequence>AFTLAEVLITLGIIGIVAAMTLPALMADYRAKELEVRFKKAYSTIWNIHMRMINDYDGVYSNFIISDLYQSNDSALTQNMKYAYIDAFLKYVNGGKICTYKNSHLSCSGNKGVPAEYKTYDGSRNAHLTEDTVTDRTVVSNDAMTFFFGNSIWRNARIYVDTNGSIKGPNRLGFDLFAFDIDKTDKIVPAKNTAGNVDDDGNSVAVNECSINKSNTYYNGFGCSQFALIDRNPDYPELSYWKNLPK</sequence>
<keyword evidence="1" id="KW-0812">Transmembrane</keyword>
<feature type="transmembrane region" description="Helical" evidence="1">
    <location>
        <begin position="6"/>
        <end position="27"/>
    </location>
</feature>
<keyword evidence="1" id="KW-0472">Membrane</keyword>
<evidence type="ECO:0000313" key="2">
    <source>
        <dbReference type="EMBL" id="MBO8431526.1"/>
    </source>
</evidence>
<protein>
    <submittedName>
        <fullName evidence="2">Type II secretion system protein</fullName>
    </submittedName>
</protein>
<comment type="caution">
    <text evidence="2">The sequence shown here is derived from an EMBL/GenBank/DDBJ whole genome shotgun (WGS) entry which is preliminary data.</text>
</comment>